<organism evidence="2 3">
    <name type="scientific">Nocardioides lianchengensis</name>
    <dbReference type="NCBI Taxonomy" id="1045774"/>
    <lineage>
        <taxon>Bacteria</taxon>
        <taxon>Bacillati</taxon>
        <taxon>Actinomycetota</taxon>
        <taxon>Actinomycetes</taxon>
        <taxon>Propionibacteriales</taxon>
        <taxon>Nocardioidaceae</taxon>
        <taxon>Nocardioides</taxon>
    </lineage>
</organism>
<keyword evidence="1" id="KW-0732">Signal</keyword>
<feature type="chain" id="PRO_5039330923" evidence="1">
    <location>
        <begin position="30"/>
        <end position="286"/>
    </location>
</feature>
<feature type="signal peptide" evidence="1">
    <location>
        <begin position="1"/>
        <end position="29"/>
    </location>
</feature>
<evidence type="ECO:0000256" key="1">
    <source>
        <dbReference type="SAM" id="SignalP"/>
    </source>
</evidence>
<reference evidence="2 3" key="1">
    <citation type="submission" date="2016-10" db="EMBL/GenBank/DDBJ databases">
        <authorList>
            <person name="de Groot N.N."/>
        </authorList>
    </citation>
    <scope>NUCLEOTIDE SEQUENCE [LARGE SCALE GENOMIC DNA]</scope>
    <source>
        <strain evidence="2 3">CGMCC 4.6858</strain>
    </source>
</reference>
<evidence type="ECO:0000313" key="2">
    <source>
        <dbReference type="EMBL" id="SDC83403.1"/>
    </source>
</evidence>
<dbReference type="STRING" id="1045774.SAMN05421872_104143"/>
<sequence>MKRSRVLALVLVTVVSAVLSMGSVSPSPAAASSAAGGFRCTMEAFGHTQDGRITFRRVVNDRVEVSKTTAGPVGWRPISWTLLSYNGWPGHEETEQLVAATDGKIRLVATEWNEGGNLSVRVLKVVGRGYPSRLITFDNGNVFWVGADRALRRARFTGSKLVRRTVLPVTISGATAMTARGEEFGESRIYYTDRAGALHVVTNDGAKATDVVLKASGYRGVTGLRAGGCSSANGARHRPYLGLLLVKRTTGEGRFQRILRPTAANGGRVTKSVRVGRSDWTWRRLG</sequence>
<keyword evidence="3" id="KW-1185">Reference proteome</keyword>
<dbReference type="EMBL" id="FMZM01000004">
    <property type="protein sequence ID" value="SDC83403.1"/>
    <property type="molecule type" value="Genomic_DNA"/>
</dbReference>
<dbReference type="SUPFAM" id="SSF89372">
    <property type="entry name" value="Fucose-specific lectin"/>
    <property type="match status" value="1"/>
</dbReference>
<gene>
    <name evidence="2" type="ORF">SAMN05421872_104143</name>
</gene>
<name>A0A1G6PTE4_9ACTN</name>
<proteinExistence type="predicted"/>
<evidence type="ECO:0000313" key="3">
    <source>
        <dbReference type="Proteomes" id="UP000199034"/>
    </source>
</evidence>
<dbReference type="Proteomes" id="UP000199034">
    <property type="component" value="Unassembled WGS sequence"/>
</dbReference>
<accession>A0A1G6PTE4</accession>
<dbReference type="AlphaFoldDB" id="A0A1G6PTE4"/>
<protein>
    <submittedName>
        <fullName evidence="2">Uncharacterized protein</fullName>
    </submittedName>
</protein>